<proteinExistence type="predicted"/>
<protein>
    <submittedName>
        <fullName evidence="1">Uncharacterized protein</fullName>
    </submittedName>
</protein>
<evidence type="ECO:0000313" key="2">
    <source>
        <dbReference type="Proteomes" id="UP000887116"/>
    </source>
</evidence>
<feature type="non-terminal residue" evidence="1">
    <location>
        <position position="1"/>
    </location>
</feature>
<comment type="caution">
    <text evidence="1">The sequence shown here is derived from an EMBL/GenBank/DDBJ whole genome shotgun (WGS) entry which is preliminary data.</text>
</comment>
<dbReference type="AlphaFoldDB" id="A0A8X6M275"/>
<name>A0A8X6M275_TRICU</name>
<gene>
    <name evidence="1" type="ORF">TNCT_658711</name>
</gene>
<reference evidence="1" key="1">
    <citation type="submission" date="2020-07" db="EMBL/GenBank/DDBJ databases">
        <title>Multicomponent nature underlies the extraordinary mechanical properties of spider dragline silk.</title>
        <authorList>
            <person name="Kono N."/>
            <person name="Nakamura H."/>
            <person name="Mori M."/>
            <person name="Yoshida Y."/>
            <person name="Ohtoshi R."/>
            <person name="Malay A.D."/>
            <person name="Moran D.A.P."/>
            <person name="Tomita M."/>
            <person name="Numata K."/>
            <person name="Arakawa K."/>
        </authorList>
    </citation>
    <scope>NUCLEOTIDE SEQUENCE</scope>
</reference>
<dbReference type="EMBL" id="BMAO01029268">
    <property type="protein sequence ID" value="GFR30565.1"/>
    <property type="molecule type" value="Genomic_DNA"/>
</dbReference>
<organism evidence="1 2">
    <name type="scientific">Trichonephila clavata</name>
    <name type="common">Joro spider</name>
    <name type="synonym">Nephila clavata</name>
    <dbReference type="NCBI Taxonomy" id="2740835"/>
    <lineage>
        <taxon>Eukaryota</taxon>
        <taxon>Metazoa</taxon>
        <taxon>Ecdysozoa</taxon>
        <taxon>Arthropoda</taxon>
        <taxon>Chelicerata</taxon>
        <taxon>Arachnida</taxon>
        <taxon>Araneae</taxon>
        <taxon>Araneomorphae</taxon>
        <taxon>Entelegynae</taxon>
        <taxon>Araneoidea</taxon>
        <taxon>Nephilidae</taxon>
        <taxon>Trichonephila</taxon>
    </lineage>
</organism>
<evidence type="ECO:0000313" key="1">
    <source>
        <dbReference type="EMBL" id="GFR30565.1"/>
    </source>
</evidence>
<dbReference type="Proteomes" id="UP000887116">
    <property type="component" value="Unassembled WGS sequence"/>
</dbReference>
<accession>A0A8X6M275</accession>
<keyword evidence="2" id="KW-1185">Reference proteome</keyword>
<sequence>LFSALARQLRSSAALSRMSPSTSVGLRPRLRPT</sequence>